<dbReference type="GO" id="GO:0043001">
    <property type="term" value="P:Golgi to plasma membrane protein transport"/>
    <property type="evidence" value="ECO:0007669"/>
    <property type="project" value="TreeGrafter"/>
</dbReference>
<organism evidence="5 6">
    <name type="scientific">Henriciella algicola</name>
    <dbReference type="NCBI Taxonomy" id="1608422"/>
    <lineage>
        <taxon>Bacteria</taxon>
        <taxon>Pseudomonadati</taxon>
        <taxon>Pseudomonadota</taxon>
        <taxon>Alphaproteobacteria</taxon>
        <taxon>Hyphomonadales</taxon>
        <taxon>Hyphomonadaceae</taxon>
        <taxon>Henriciella</taxon>
    </lineage>
</organism>
<dbReference type="AlphaFoldDB" id="A0A399RM05"/>
<dbReference type="RefSeq" id="WP_119452370.1">
    <property type="nucleotide sequence ID" value="NZ_QWGA01000003.1"/>
</dbReference>
<evidence type="ECO:0000313" key="5">
    <source>
        <dbReference type="EMBL" id="RIJ30869.1"/>
    </source>
</evidence>
<dbReference type="PANTHER" id="PTHR12704:SF2">
    <property type="entry name" value="GOLGI PHOSPHOPROTEIN 3 HOMOLOG SAURON"/>
    <property type="match status" value="1"/>
</dbReference>
<gene>
    <name evidence="5" type="ORF">D1222_00945</name>
</gene>
<comment type="subcellular location">
    <subcellularLocation>
        <location evidence="1">Golgi apparatus membrane</location>
        <topology evidence="1">Peripheral membrane protein</topology>
        <orientation evidence="1">Cytoplasmic side</orientation>
    </subcellularLocation>
</comment>
<dbReference type="Gene3D" id="1.10.3630.10">
    <property type="entry name" value="yeast vps74-n-term truncation variant domain like"/>
    <property type="match status" value="1"/>
</dbReference>
<keyword evidence="2" id="KW-0333">Golgi apparatus</keyword>
<dbReference type="InterPro" id="IPR038261">
    <property type="entry name" value="GPP34-like_sf"/>
</dbReference>
<keyword evidence="6" id="KW-1185">Reference proteome</keyword>
<dbReference type="Pfam" id="PF05719">
    <property type="entry name" value="GPP34"/>
    <property type="match status" value="1"/>
</dbReference>
<dbReference type="Proteomes" id="UP000265845">
    <property type="component" value="Unassembled WGS sequence"/>
</dbReference>
<dbReference type="PANTHER" id="PTHR12704">
    <property type="entry name" value="TRANS-GOLGI PROTEIN GMX33"/>
    <property type="match status" value="1"/>
</dbReference>
<name>A0A399RM05_9PROT</name>
<proteinExistence type="predicted"/>
<dbReference type="GO" id="GO:0012505">
    <property type="term" value="C:endomembrane system"/>
    <property type="evidence" value="ECO:0007669"/>
    <property type="project" value="UniProtKB-ARBA"/>
</dbReference>
<evidence type="ECO:0000256" key="3">
    <source>
        <dbReference type="ARBA" id="ARBA00023121"/>
    </source>
</evidence>
<keyword evidence="3" id="KW-0446">Lipid-binding</keyword>
<comment type="caution">
    <text evidence="5">The sequence shown here is derived from an EMBL/GenBank/DDBJ whole genome shotgun (WGS) entry which is preliminary data.</text>
</comment>
<reference evidence="5 6" key="1">
    <citation type="submission" date="2018-08" db="EMBL/GenBank/DDBJ databases">
        <title>Henriciella mobilis sp. nov., isolated from seawater.</title>
        <authorList>
            <person name="Cheng H."/>
            <person name="Wu Y.-H."/>
            <person name="Xu X.-W."/>
            <person name="Guo L.-L."/>
        </authorList>
    </citation>
    <scope>NUCLEOTIDE SEQUENCE [LARGE SCALE GENOMIC DNA]</scope>
    <source>
        <strain evidence="5 6">CCUG67844</strain>
    </source>
</reference>
<evidence type="ECO:0000313" key="6">
    <source>
        <dbReference type="Proteomes" id="UP000265845"/>
    </source>
</evidence>
<evidence type="ECO:0000256" key="2">
    <source>
        <dbReference type="ARBA" id="ARBA00023034"/>
    </source>
</evidence>
<keyword evidence="4" id="KW-0472">Membrane</keyword>
<dbReference type="InterPro" id="IPR008628">
    <property type="entry name" value="GPP34-like"/>
</dbReference>
<protein>
    <submittedName>
        <fullName evidence="5">GPP34 family phosphoprotein</fullName>
    </submittedName>
</protein>
<dbReference type="GO" id="GO:0070273">
    <property type="term" value="F:phosphatidylinositol-4-phosphate binding"/>
    <property type="evidence" value="ECO:0007669"/>
    <property type="project" value="InterPro"/>
</dbReference>
<dbReference type="GO" id="GO:0007030">
    <property type="term" value="P:Golgi organization"/>
    <property type="evidence" value="ECO:0007669"/>
    <property type="project" value="TreeGrafter"/>
</dbReference>
<evidence type="ECO:0000256" key="4">
    <source>
        <dbReference type="ARBA" id="ARBA00023136"/>
    </source>
</evidence>
<sequence length="223" mass="23897">MTLTIAEGLVLLSLKNETGEKSGQFVEFGLAGSAMAELILRGRIALDTVKQKKLSVIDAAPTGDVFLDSCLETLAKRADGRSVKSAVSKLANKSKLFRTQAQALVDKGILRADPQSFLFFNWTRYPEAEPEAEVKLIRHLEAVMFEGKPPEAEDCVIIALGEKTGLLRKNFAKQELKAHKDRIKEIAKGSMPSTKATIQAIEAVQAALVASIAAASAGSASVS</sequence>
<dbReference type="GO" id="GO:0005829">
    <property type="term" value="C:cytosol"/>
    <property type="evidence" value="ECO:0007669"/>
    <property type="project" value="TreeGrafter"/>
</dbReference>
<dbReference type="GO" id="GO:0006890">
    <property type="term" value="P:retrograde vesicle-mediated transport, Golgi to endoplasmic reticulum"/>
    <property type="evidence" value="ECO:0007669"/>
    <property type="project" value="TreeGrafter"/>
</dbReference>
<dbReference type="OrthoDB" id="7628567at2"/>
<evidence type="ECO:0000256" key="1">
    <source>
        <dbReference type="ARBA" id="ARBA00004255"/>
    </source>
</evidence>
<dbReference type="EMBL" id="QWGA01000003">
    <property type="protein sequence ID" value="RIJ30869.1"/>
    <property type="molecule type" value="Genomic_DNA"/>
</dbReference>
<accession>A0A399RM05</accession>
<dbReference type="GO" id="GO:0048194">
    <property type="term" value="P:Golgi vesicle budding"/>
    <property type="evidence" value="ECO:0007669"/>
    <property type="project" value="TreeGrafter"/>
</dbReference>